<dbReference type="SUPFAM" id="SSF52743">
    <property type="entry name" value="Subtilisin-like"/>
    <property type="match status" value="1"/>
</dbReference>
<dbReference type="Pfam" id="PF00082">
    <property type="entry name" value="Peptidase_S8"/>
    <property type="match status" value="1"/>
</dbReference>
<keyword evidence="3" id="KW-1003">Cell membrane</keyword>
<dbReference type="InterPro" id="IPR023834">
    <property type="entry name" value="T7SS_pept_S8A_mycosin"/>
</dbReference>
<evidence type="ECO:0000256" key="3">
    <source>
        <dbReference type="ARBA" id="ARBA00022475"/>
    </source>
</evidence>
<dbReference type="PANTHER" id="PTHR43806">
    <property type="entry name" value="PEPTIDASE S8"/>
    <property type="match status" value="1"/>
</dbReference>
<feature type="signal peptide" evidence="12">
    <location>
        <begin position="1"/>
        <end position="18"/>
    </location>
</feature>
<evidence type="ECO:0000256" key="4">
    <source>
        <dbReference type="ARBA" id="ARBA00022670"/>
    </source>
</evidence>
<keyword evidence="15" id="KW-1185">Reference proteome</keyword>
<evidence type="ECO:0000256" key="8">
    <source>
        <dbReference type="ARBA" id="ARBA00022989"/>
    </source>
</evidence>
<keyword evidence="8 11" id="KW-1133">Transmembrane helix</keyword>
<keyword evidence="6 10" id="KW-0378">Hydrolase</keyword>
<keyword evidence="4 10" id="KW-0645">Protease</keyword>
<reference evidence="14 15" key="1">
    <citation type="submission" date="2019-03" db="EMBL/GenBank/DDBJ databases">
        <title>Genomic Encyclopedia of Archaeal and Bacterial Type Strains, Phase II (KMG-II): from individual species to whole genera.</title>
        <authorList>
            <person name="Goeker M."/>
        </authorList>
    </citation>
    <scope>NUCLEOTIDE SEQUENCE [LARGE SCALE GENOMIC DNA]</scope>
    <source>
        <strain evidence="14 15">DSM 45499</strain>
    </source>
</reference>
<feature type="active site" description="Charge relay system" evidence="10">
    <location>
        <position position="69"/>
    </location>
</feature>
<dbReference type="PROSITE" id="PS00138">
    <property type="entry name" value="SUBTILASE_SER"/>
    <property type="match status" value="1"/>
</dbReference>
<gene>
    <name evidence="14" type="ORF">CLV71_1385</name>
</gene>
<dbReference type="PRINTS" id="PR00723">
    <property type="entry name" value="SUBTILISIN"/>
</dbReference>
<dbReference type="InterPro" id="IPR023828">
    <property type="entry name" value="Peptidase_S8_Ser-AS"/>
</dbReference>
<sequence length="399" mass="40046">MALATAVLVVAIPAVAPAQPANPLPAGQQGCLPAPTATDPEQPWGLRQLAPDRVWPFTTGGGVTVAVVDTGVDAATPQLAGRVLPGTDVVNPGAGPGDTDCYGHGTFVAGIIAAMPSAGTGFTGVAPGVRILPVRVANSGDDVTAGAMARGIRAGVDLGADVVNVSASTTVADQELAAAVDYAEAHDVLVVASAANSAQAGDPVTYPASYPTVIAVGAVDPDGKRADFSQTGPYLGLVAPGVDVVSIGPRGPGHWQGSGTSYAAPFVAGTAALVRAYHPELTATQVRARLRTTADHPAATLPDPEYGWGLVNPNAAVTAVLRDEPTVSNALPAASPPVVTPPDELGPILTVAGLATAAVLVFALWLSARLGPAGRRRRWRPARTVTVASAVPPGPVQRR</sequence>
<keyword evidence="7 10" id="KW-0720">Serine protease</keyword>
<dbReference type="InterPro" id="IPR015500">
    <property type="entry name" value="Peptidase_S8_subtilisin-rel"/>
</dbReference>
<keyword evidence="12" id="KW-0732">Signal</keyword>
<dbReference type="GO" id="GO:0004252">
    <property type="term" value="F:serine-type endopeptidase activity"/>
    <property type="evidence" value="ECO:0007669"/>
    <property type="project" value="UniProtKB-UniRule"/>
</dbReference>
<dbReference type="NCBIfam" id="TIGR03921">
    <property type="entry name" value="T7SS_mycosin"/>
    <property type="match status" value="1"/>
</dbReference>
<dbReference type="InterPro" id="IPR036852">
    <property type="entry name" value="Peptidase_S8/S53_dom_sf"/>
</dbReference>
<dbReference type="EMBL" id="SOCP01000038">
    <property type="protein sequence ID" value="TDV34590.1"/>
    <property type="molecule type" value="Genomic_DNA"/>
</dbReference>
<proteinExistence type="inferred from homology"/>
<dbReference type="Proteomes" id="UP000294927">
    <property type="component" value="Unassembled WGS sequence"/>
</dbReference>
<dbReference type="PROSITE" id="PS51892">
    <property type="entry name" value="SUBTILASE"/>
    <property type="match status" value="1"/>
</dbReference>
<evidence type="ECO:0000256" key="10">
    <source>
        <dbReference type="PROSITE-ProRule" id="PRU01240"/>
    </source>
</evidence>
<dbReference type="PROSITE" id="PS00137">
    <property type="entry name" value="SUBTILASE_HIS"/>
    <property type="match status" value="1"/>
</dbReference>
<feature type="active site" description="Charge relay system" evidence="10">
    <location>
        <position position="104"/>
    </location>
</feature>
<feature type="active site" description="Charge relay system" evidence="10">
    <location>
        <position position="261"/>
    </location>
</feature>
<comment type="subcellular location">
    <subcellularLocation>
        <location evidence="1">Cell membrane</location>
        <topology evidence="1">Single-pass membrane protein</topology>
    </subcellularLocation>
</comment>
<accession>A0A4R7UQM3</accession>
<dbReference type="InterPro" id="IPR022398">
    <property type="entry name" value="Peptidase_S8_His-AS"/>
</dbReference>
<organism evidence="14 15">
    <name type="scientific">Actinophytocola oryzae</name>
    <dbReference type="NCBI Taxonomy" id="502181"/>
    <lineage>
        <taxon>Bacteria</taxon>
        <taxon>Bacillati</taxon>
        <taxon>Actinomycetota</taxon>
        <taxon>Actinomycetes</taxon>
        <taxon>Pseudonocardiales</taxon>
        <taxon>Pseudonocardiaceae</taxon>
    </lineage>
</organism>
<evidence type="ECO:0000256" key="12">
    <source>
        <dbReference type="SAM" id="SignalP"/>
    </source>
</evidence>
<evidence type="ECO:0000256" key="2">
    <source>
        <dbReference type="ARBA" id="ARBA00011073"/>
    </source>
</evidence>
<keyword evidence="5 11" id="KW-0812">Transmembrane</keyword>
<evidence type="ECO:0000256" key="5">
    <source>
        <dbReference type="ARBA" id="ARBA00022692"/>
    </source>
</evidence>
<feature type="chain" id="PRO_5039201225" evidence="12">
    <location>
        <begin position="19"/>
        <end position="399"/>
    </location>
</feature>
<feature type="transmembrane region" description="Helical" evidence="11">
    <location>
        <begin position="345"/>
        <end position="368"/>
    </location>
</feature>
<evidence type="ECO:0000313" key="14">
    <source>
        <dbReference type="EMBL" id="TDV34590.1"/>
    </source>
</evidence>
<dbReference type="PANTHER" id="PTHR43806:SF11">
    <property type="entry name" value="CEREVISIN-RELATED"/>
    <property type="match status" value="1"/>
</dbReference>
<keyword evidence="9 11" id="KW-0472">Membrane</keyword>
<dbReference type="AlphaFoldDB" id="A0A4R7UQM3"/>
<evidence type="ECO:0000259" key="13">
    <source>
        <dbReference type="Pfam" id="PF00082"/>
    </source>
</evidence>
<evidence type="ECO:0000256" key="9">
    <source>
        <dbReference type="ARBA" id="ARBA00023136"/>
    </source>
</evidence>
<comment type="similarity">
    <text evidence="2 10">Belongs to the peptidase S8 family.</text>
</comment>
<name>A0A4R7UQM3_9PSEU</name>
<dbReference type="GO" id="GO:0005886">
    <property type="term" value="C:plasma membrane"/>
    <property type="evidence" value="ECO:0007669"/>
    <property type="project" value="UniProtKB-SubCell"/>
</dbReference>
<dbReference type="InterPro" id="IPR000209">
    <property type="entry name" value="Peptidase_S8/S53_dom"/>
</dbReference>
<evidence type="ECO:0000256" key="7">
    <source>
        <dbReference type="ARBA" id="ARBA00022825"/>
    </source>
</evidence>
<evidence type="ECO:0000256" key="6">
    <source>
        <dbReference type="ARBA" id="ARBA00022801"/>
    </source>
</evidence>
<protein>
    <submittedName>
        <fullName evidence="14">Type VII secretion-associated serine protease mycosin</fullName>
    </submittedName>
</protein>
<evidence type="ECO:0000256" key="1">
    <source>
        <dbReference type="ARBA" id="ARBA00004162"/>
    </source>
</evidence>
<evidence type="ECO:0000256" key="11">
    <source>
        <dbReference type="SAM" id="Phobius"/>
    </source>
</evidence>
<dbReference type="InterPro" id="IPR050131">
    <property type="entry name" value="Peptidase_S8_subtilisin-like"/>
</dbReference>
<dbReference type="GO" id="GO:0006508">
    <property type="term" value="P:proteolysis"/>
    <property type="evidence" value="ECO:0007669"/>
    <property type="project" value="UniProtKB-KW"/>
</dbReference>
<dbReference type="Gene3D" id="3.40.50.200">
    <property type="entry name" value="Peptidase S8/S53 domain"/>
    <property type="match status" value="1"/>
</dbReference>
<feature type="domain" description="Peptidase S8/S53" evidence="13">
    <location>
        <begin position="60"/>
        <end position="309"/>
    </location>
</feature>
<evidence type="ECO:0000313" key="15">
    <source>
        <dbReference type="Proteomes" id="UP000294927"/>
    </source>
</evidence>
<comment type="caution">
    <text evidence="14">The sequence shown here is derived from an EMBL/GenBank/DDBJ whole genome shotgun (WGS) entry which is preliminary data.</text>
</comment>